<dbReference type="Pfam" id="PF03061">
    <property type="entry name" value="4HBT"/>
    <property type="match status" value="1"/>
</dbReference>
<comment type="similarity">
    <text evidence="1">Belongs to the thioesterase PaaI family.</text>
</comment>
<dbReference type="GO" id="GO:0047617">
    <property type="term" value="F:fatty acyl-CoA hydrolase activity"/>
    <property type="evidence" value="ECO:0007669"/>
    <property type="project" value="InterPro"/>
</dbReference>
<dbReference type="AlphaFoldDB" id="A0A5C6RP45"/>
<evidence type="ECO:0000256" key="1">
    <source>
        <dbReference type="ARBA" id="ARBA00008324"/>
    </source>
</evidence>
<proteinExistence type="inferred from homology"/>
<dbReference type="Proteomes" id="UP000321562">
    <property type="component" value="Unassembled WGS sequence"/>
</dbReference>
<dbReference type="Gene3D" id="3.10.129.10">
    <property type="entry name" value="Hotdog Thioesterase"/>
    <property type="match status" value="1"/>
</dbReference>
<evidence type="ECO:0000259" key="3">
    <source>
        <dbReference type="Pfam" id="PF03061"/>
    </source>
</evidence>
<sequence>MVSNGQTNGNGGGQLPPDVDGSGASDLVGYRSYWPGEVGGACSLEVGPQHLNRLGILHGGFVSMLLDNGCGIAVRNAVGNADAVVVTVSIAINFIDSVSEGLVTATGHVAGGGKSMKFAEAELRDATGRLLASATATFRVFGTA</sequence>
<dbReference type="PANTHER" id="PTHR21660:SF1">
    <property type="entry name" value="ACYL-COENZYME A THIOESTERASE 13"/>
    <property type="match status" value="1"/>
</dbReference>
<dbReference type="NCBIfam" id="TIGR00369">
    <property type="entry name" value="unchar_dom_1"/>
    <property type="match status" value="1"/>
</dbReference>
<gene>
    <name evidence="4" type="ORF">FQV27_18650</name>
</gene>
<dbReference type="CDD" id="cd03443">
    <property type="entry name" value="PaaI_thioesterase"/>
    <property type="match status" value="1"/>
</dbReference>
<dbReference type="PANTHER" id="PTHR21660">
    <property type="entry name" value="THIOESTERASE SUPERFAMILY MEMBER-RELATED"/>
    <property type="match status" value="1"/>
</dbReference>
<feature type="domain" description="Thioesterase" evidence="3">
    <location>
        <begin position="55"/>
        <end position="131"/>
    </location>
</feature>
<dbReference type="InterPro" id="IPR039298">
    <property type="entry name" value="ACOT13"/>
</dbReference>
<keyword evidence="2" id="KW-0378">Hydrolase</keyword>
<evidence type="ECO:0000313" key="5">
    <source>
        <dbReference type="Proteomes" id="UP000321562"/>
    </source>
</evidence>
<evidence type="ECO:0000313" key="4">
    <source>
        <dbReference type="EMBL" id="TXB63430.1"/>
    </source>
</evidence>
<accession>A0A5C6RP45</accession>
<organism evidence="4 5">
    <name type="scientific">Paracoccus aurantiacus</name>
    <dbReference type="NCBI Taxonomy" id="2599412"/>
    <lineage>
        <taxon>Bacteria</taxon>
        <taxon>Pseudomonadati</taxon>
        <taxon>Pseudomonadota</taxon>
        <taxon>Alphaproteobacteria</taxon>
        <taxon>Rhodobacterales</taxon>
        <taxon>Paracoccaceae</taxon>
        <taxon>Paracoccus</taxon>
    </lineage>
</organism>
<dbReference type="EMBL" id="VOPL01000024">
    <property type="protein sequence ID" value="TXB63430.1"/>
    <property type="molecule type" value="Genomic_DNA"/>
</dbReference>
<dbReference type="SUPFAM" id="SSF54637">
    <property type="entry name" value="Thioesterase/thiol ester dehydrase-isomerase"/>
    <property type="match status" value="1"/>
</dbReference>
<comment type="caution">
    <text evidence="4">The sequence shown here is derived from an EMBL/GenBank/DDBJ whole genome shotgun (WGS) entry which is preliminary data.</text>
</comment>
<dbReference type="OrthoDB" id="3477511at2"/>
<dbReference type="InterPro" id="IPR006683">
    <property type="entry name" value="Thioestr_dom"/>
</dbReference>
<keyword evidence="5" id="KW-1185">Reference proteome</keyword>
<dbReference type="InterPro" id="IPR003736">
    <property type="entry name" value="PAAI_dom"/>
</dbReference>
<dbReference type="InterPro" id="IPR029069">
    <property type="entry name" value="HotDog_dom_sf"/>
</dbReference>
<evidence type="ECO:0000256" key="2">
    <source>
        <dbReference type="ARBA" id="ARBA00022801"/>
    </source>
</evidence>
<protein>
    <submittedName>
        <fullName evidence="4">PaaI family thioesterase</fullName>
    </submittedName>
</protein>
<name>A0A5C6RP45_9RHOB</name>
<dbReference type="RefSeq" id="WP_147101591.1">
    <property type="nucleotide sequence ID" value="NZ_JBHUFH010000003.1"/>
</dbReference>
<reference evidence="4 5" key="1">
    <citation type="submission" date="2019-08" db="EMBL/GenBank/DDBJ databases">
        <authorList>
            <person name="Ye J."/>
        </authorList>
    </citation>
    <scope>NUCLEOTIDE SEQUENCE [LARGE SCALE GENOMIC DNA]</scope>
    <source>
        <strain evidence="4 5">TK008</strain>
    </source>
</reference>